<evidence type="ECO:0000256" key="1">
    <source>
        <dbReference type="SAM" id="MobiDB-lite"/>
    </source>
</evidence>
<keyword evidence="3" id="KW-1185">Reference proteome</keyword>
<proteinExistence type="predicted"/>
<feature type="region of interest" description="Disordered" evidence="1">
    <location>
        <begin position="29"/>
        <end position="65"/>
    </location>
</feature>
<feature type="compositionally biased region" description="Acidic residues" evidence="1">
    <location>
        <begin position="29"/>
        <end position="44"/>
    </location>
</feature>
<dbReference type="OrthoDB" id="6783964at2759"/>
<dbReference type="AlphaFoldDB" id="A0A9P0MBD3"/>
<protein>
    <submittedName>
        <fullName evidence="2">Uncharacterized protein</fullName>
    </submittedName>
</protein>
<reference evidence="2" key="1">
    <citation type="submission" date="2022-03" db="EMBL/GenBank/DDBJ databases">
        <authorList>
            <person name="Sayadi A."/>
        </authorList>
    </citation>
    <scope>NUCLEOTIDE SEQUENCE</scope>
</reference>
<comment type="caution">
    <text evidence="2">The sequence shown here is derived from an EMBL/GenBank/DDBJ whole genome shotgun (WGS) entry which is preliminary data.</text>
</comment>
<sequence length="157" mass="18412">MNNVKCSEFKGKSLAEIEVGDDILVDENVEEENVDGENVEEENVERENVEKDDMESPTTKDVCERKDEEESEINCREKKKKYNRKRWEHKDKQLVLNHVKNKAAPRKKECLDFIDENHPIFSPSDWSRIKTLVFNTYSSMVQQYGGLWMGRDFHAAA</sequence>
<evidence type="ECO:0000313" key="2">
    <source>
        <dbReference type="EMBL" id="CAH2012847.1"/>
    </source>
</evidence>
<dbReference type="Proteomes" id="UP001152888">
    <property type="component" value="Unassembled WGS sequence"/>
</dbReference>
<organism evidence="2 3">
    <name type="scientific">Acanthoscelides obtectus</name>
    <name type="common">Bean weevil</name>
    <name type="synonym">Bruchus obtectus</name>
    <dbReference type="NCBI Taxonomy" id="200917"/>
    <lineage>
        <taxon>Eukaryota</taxon>
        <taxon>Metazoa</taxon>
        <taxon>Ecdysozoa</taxon>
        <taxon>Arthropoda</taxon>
        <taxon>Hexapoda</taxon>
        <taxon>Insecta</taxon>
        <taxon>Pterygota</taxon>
        <taxon>Neoptera</taxon>
        <taxon>Endopterygota</taxon>
        <taxon>Coleoptera</taxon>
        <taxon>Polyphaga</taxon>
        <taxon>Cucujiformia</taxon>
        <taxon>Chrysomeloidea</taxon>
        <taxon>Chrysomelidae</taxon>
        <taxon>Bruchinae</taxon>
        <taxon>Bruchini</taxon>
        <taxon>Acanthoscelides</taxon>
    </lineage>
</organism>
<name>A0A9P0MBD3_ACAOB</name>
<evidence type="ECO:0000313" key="3">
    <source>
        <dbReference type="Proteomes" id="UP001152888"/>
    </source>
</evidence>
<accession>A0A9P0MBD3</accession>
<dbReference type="EMBL" id="CAKOFQ010008227">
    <property type="protein sequence ID" value="CAH2012847.1"/>
    <property type="molecule type" value="Genomic_DNA"/>
</dbReference>
<gene>
    <name evidence="2" type="ORF">ACAOBT_LOCUS33054</name>
</gene>